<feature type="compositionally biased region" description="Polar residues" evidence="9">
    <location>
        <begin position="298"/>
        <end position="325"/>
    </location>
</feature>
<reference evidence="10 11" key="1">
    <citation type="journal article" date="2018" name="Cell">
        <title>The Chara Genome: Secondary Complexity and Implications for Plant Terrestrialization.</title>
        <authorList>
            <person name="Nishiyama T."/>
            <person name="Sakayama H."/>
            <person name="Vries J.D."/>
            <person name="Buschmann H."/>
            <person name="Saint-Marcoux D."/>
            <person name="Ullrich K.K."/>
            <person name="Haas F.B."/>
            <person name="Vanderstraeten L."/>
            <person name="Becker D."/>
            <person name="Lang D."/>
            <person name="Vosolsobe S."/>
            <person name="Rombauts S."/>
            <person name="Wilhelmsson P.K.I."/>
            <person name="Janitza P."/>
            <person name="Kern R."/>
            <person name="Heyl A."/>
            <person name="Rumpler F."/>
            <person name="Villalobos L.I.A.C."/>
            <person name="Clay J.M."/>
            <person name="Skokan R."/>
            <person name="Toyoda A."/>
            <person name="Suzuki Y."/>
            <person name="Kagoshima H."/>
            <person name="Schijlen E."/>
            <person name="Tajeshwar N."/>
            <person name="Catarino B."/>
            <person name="Hetherington A.J."/>
            <person name="Saltykova A."/>
            <person name="Bonnot C."/>
            <person name="Breuninger H."/>
            <person name="Symeonidi A."/>
            <person name="Radhakrishnan G.V."/>
            <person name="Van Nieuwerburgh F."/>
            <person name="Deforce D."/>
            <person name="Chang C."/>
            <person name="Karol K.G."/>
            <person name="Hedrich R."/>
            <person name="Ulvskov P."/>
            <person name="Glockner G."/>
            <person name="Delwiche C.F."/>
            <person name="Petrasek J."/>
            <person name="Van de Peer Y."/>
            <person name="Friml J."/>
            <person name="Beilby M."/>
            <person name="Dolan L."/>
            <person name="Kohara Y."/>
            <person name="Sugano S."/>
            <person name="Fujiyama A."/>
            <person name="Delaux P.-M."/>
            <person name="Quint M."/>
            <person name="TheiBen G."/>
            <person name="Hagemann M."/>
            <person name="Harholt J."/>
            <person name="Dunand C."/>
            <person name="Zachgo S."/>
            <person name="Langdale J."/>
            <person name="Maumus F."/>
            <person name="Straeten D.V.D."/>
            <person name="Gould S.B."/>
            <person name="Rensing S.A."/>
        </authorList>
    </citation>
    <scope>NUCLEOTIDE SEQUENCE [LARGE SCALE GENOMIC DNA]</scope>
    <source>
        <strain evidence="10 11">S276</strain>
    </source>
</reference>
<keyword evidence="6" id="KW-0969">Cilium</keyword>
<keyword evidence="8" id="KW-0966">Cell projection</keyword>
<keyword evidence="4" id="KW-0677">Repeat</keyword>
<feature type="compositionally biased region" description="Basic and acidic residues" evidence="9">
    <location>
        <begin position="457"/>
        <end position="468"/>
    </location>
</feature>
<evidence type="ECO:0000256" key="1">
    <source>
        <dbReference type="ARBA" id="ARBA00004230"/>
    </source>
</evidence>
<name>A0A388M448_CHABU</name>
<comment type="subcellular location">
    <subcellularLocation>
        <location evidence="1">Cell projection</location>
        <location evidence="1">Cilium</location>
        <location evidence="1">Flagellum</location>
    </subcellularLocation>
    <subcellularLocation>
        <location evidence="2">Cytoplasm</location>
        <location evidence="2">Cytoskeleton</location>
        <location evidence="2">Cilium axoneme</location>
    </subcellularLocation>
</comment>
<keyword evidence="5" id="KW-0282">Flagellum</keyword>
<evidence type="ECO:0000256" key="3">
    <source>
        <dbReference type="ARBA" id="ARBA00022490"/>
    </source>
</evidence>
<feature type="region of interest" description="Disordered" evidence="9">
    <location>
        <begin position="889"/>
        <end position="924"/>
    </location>
</feature>
<keyword evidence="3" id="KW-0963">Cytoplasm</keyword>
<dbReference type="Gramene" id="GBG89357">
    <property type="protein sequence ID" value="GBG89357"/>
    <property type="gene ID" value="CBR_g49067"/>
</dbReference>
<evidence type="ECO:0000256" key="8">
    <source>
        <dbReference type="ARBA" id="ARBA00023273"/>
    </source>
</evidence>
<dbReference type="OrthoDB" id="270720at2759"/>
<dbReference type="STRING" id="69332.A0A388M448"/>
<protein>
    <submittedName>
        <fullName evidence="10">Uncharacterized protein</fullName>
    </submittedName>
</protein>
<keyword evidence="11" id="KW-1185">Reference proteome</keyword>
<evidence type="ECO:0000256" key="6">
    <source>
        <dbReference type="ARBA" id="ARBA00023069"/>
    </source>
</evidence>
<feature type="region of interest" description="Disordered" evidence="9">
    <location>
        <begin position="606"/>
        <end position="835"/>
    </location>
</feature>
<feature type="compositionally biased region" description="Polar residues" evidence="9">
    <location>
        <begin position="772"/>
        <end position="781"/>
    </location>
</feature>
<evidence type="ECO:0000256" key="4">
    <source>
        <dbReference type="ARBA" id="ARBA00022737"/>
    </source>
</evidence>
<feature type="compositionally biased region" description="Gly residues" evidence="9">
    <location>
        <begin position="1084"/>
        <end position="1103"/>
    </location>
</feature>
<feature type="compositionally biased region" description="Basic and acidic residues" evidence="9">
    <location>
        <begin position="782"/>
        <end position="826"/>
    </location>
</feature>
<dbReference type="Pfam" id="PF02493">
    <property type="entry name" value="MORN"/>
    <property type="match status" value="9"/>
</dbReference>
<feature type="compositionally biased region" description="Gly residues" evidence="9">
    <location>
        <begin position="998"/>
        <end position="1030"/>
    </location>
</feature>
<dbReference type="PANTHER" id="PTHR46613">
    <property type="entry name" value="RADIAL SPOKE HEAD 10 HOMOLOG B-RELATED"/>
    <property type="match status" value="1"/>
</dbReference>
<feature type="compositionally biased region" description="Basic and acidic residues" evidence="9">
    <location>
        <begin position="326"/>
        <end position="393"/>
    </location>
</feature>
<feature type="compositionally biased region" description="Pro residues" evidence="9">
    <location>
        <begin position="1299"/>
        <end position="1315"/>
    </location>
</feature>
<feature type="compositionally biased region" description="Basic and acidic residues" evidence="9">
    <location>
        <begin position="702"/>
        <end position="735"/>
    </location>
</feature>
<evidence type="ECO:0000313" key="10">
    <source>
        <dbReference type="EMBL" id="GBG89357.1"/>
    </source>
</evidence>
<comment type="caution">
    <text evidence="10">The sequence shown here is derived from an EMBL/GenBank/DDBJ whole genome shotgun (WGS) entry which is preliminary data.</text>
</comment>
<feature type="region of interest" description="Disordered" evidence="9">
    <location>
        <begin position="1293"/>
        <end position="1349"/>
    </location>
</feature>
<dbReference type="InterPro" id="IPR003409">
    <property type="entry name" value="MORN"/>
</dbReference>
<accession>A0A388M448</accession>
<organism evidence="10 11">
    <name type="scientific">Chara braunii</name>
    <name type="common">Braun's stonewort</name>
    <dbReference type="NCBI Taxonomy" id="69332"/>
    <lineage>
        <taxon>Eukaryota</taxon>
        <taxon>Viridiplantae</taxon>
        <taxon>Streptophyta</taxon>
        <taxon>Charophyceae</taxon>
        <taxon>Charales</taxon>
        <taxon>Characeae</taxon>
        <taxon>Chara</taxon>
    </lineage>
</organism>
<dbReference type="PANTHER" id="PTHR46613:SF1">
    <property type="entry name" value="RADIAL SPOKE HEAD 10 HOMOLOG B-RELATED"/>
    <property type="match status" value="1"/>
</dbReference>
<feature type="compositionally biased region" description="Polar residues" evidence="9">
    <location>
        <begin position="501"/>
        <end position="518"/>
    </location>
</feature>
<dbReference type="EMBL" id="BFEA01000731">
    <property type="protein sequence ID" value="GBG89357.1"/>
    <property type="molecule type" value="Genomic_DNA"/>
</dbReference>
<dbReference type="Gene3D" id="2.20.110.10">
    <property type="entry name" value="Histone H3 K4-specific methyltransferase SET7/9 N-terminal domain"/>
    <property type="match status" value="2"/>
</dbReference>
<dbReference type="GO" id="GO:0016020">
    <property type="term" value="C:membrane"/>
    <property type="evidence" value="ECO:0007669"/>
    <property type="project" value="UniProtKB-ARBA"/>
</dbReference>
<dbReference type="GO" id="GO:0031514">
    <property type="term" value="C:motile cilium"/>
    <property type="evidence" value="ECO:0007669"/>
    <property type="project" value="UniProtKB-SubCell"/>
</dbReference>
<dbReference type="SMART" id="SM00698">
    <property type="entry name" value="MORN"/>
    <property type="match status" value="9"/>
</dbReference>
<feature type="region of interest" description="Disordered" evidence="9">
    <location>
        <begin position="993"/>
        <end position="1182"/>
    </location>
</feature>
<feature type="compositionally biased region" description="Gly residues" evidence="9">
    <location>
        <begin position="1110"/>
        <end position="1162"/>
    </location>
</feature>
<feature type="compositionally biased region" description="Basic and acidic residues" evidence="9">
    <location>
        <begin position="403"/>
        <end position="424"/>
    </location>
</feature>
<feature type="compositionally biased region" description="Polar residues" evidence="9">
    <location>
        <begin position="691"/>
        <end position="701"/>
    </location>
</feature>
<feature type="region of interest" description="Disordered" evidence="9">
    <location>
        <begin position="271"/>
        <end position="518"/>
    </location>
</feature>
<dbReference type="SUPFAM" id="SSF82185">
    <property type="entry name" value="Histone H3 K4-specific methyltransferase SET7/9 N-terminal domain"/>
    <property type="match status" value="3"/>
</dbReference>
<dbReference type="Proteomes" id="UP000265515">
    <property type="component" value="Unassembled WGS sequence"/>
</dbReference>
<evidence type="ECO:0000256" key="7">
    <source>
        <dbReference type="ARBA" id="ARBA00023212"/>
    </source>
</evidence>
<feature type="compositionally biased region" description="Polar residues" evidence="9">
    <location>
        <begin position="909"/>
        <end position="924"/>
    </location>
</feature>
<proteinExistence type="predicted"/>
<dbReference type="GO" id="GO:0005930">
    <property type="term" value="C:axoneme"/>
    <property type="evidence" value="ECO:0007669"/>
    <property type="project" value="UniProtKB-SubCell"/>
</dbReference>
<evidence type="ECO:0000256" key="2">
    <source>
        <dbReference type="ARBA" id="ARBA00004430"/>
    </source>
</evidence>
<evidence type="ECO:0000256" key="5">
    <source>
        <dbReference type="ARBA" id="ARBA00022846"/>
    </source>
</evidence>
<evidence type="ECO:0000313" key="11">
    <source>
        <dbReference type="Proteomes" id="UP000265515"/>
    </source>
</evidence>
<gene>
    <name evidence="10" type="ORF">CBR_g49067</name>
</gene>
<keyword evidence="7" id="KW-0206">Cytoskeleton</keyword>
<feature type="compositionally biased region" description="Basic and acidic residues" evidence="9">
    <location>
        <begin position="896"/>
        <end position="908"/>
    </location>
</feature>
<sequence>MESPEAAVSSLEIASPPVSWSSASVQAAFKSRDSFLEESGPCAVDLSKAVFDAWKSSGKAEVTSLLGTLLTKEQSLGLRPVEGPVSLVFRTGCQFTGRLNQGRIQGLGRYRWTDGVVYLGAFKDSAISGVGSYLWPDLTVYQGEVENGKRQGQGALAVRLNSESSVIRYIGDWQDGLREGRGICESHVVGEPYPRRYEGEWVQDRRSGFGTFLFGNQQSEYQGMWALDKPHGQGMMSWCSTAAATVTTPPSSKQLAASESDVQQQTLTLNALPENAAASRRPSSSGLLQEEKSVLKKSPSTDLGGNQEVSNVGSRRSSSMASTNINEEKMVEKNVRRLSGDLVKEEKTVSRRPSSELVKEETNVGRPSTDRPPKEEDMNVRRPSEVVEEEKTGRRQSLGTASELKDGSIAKRPPPESAKDEKNVRRASLPTKEEVHVAVRRASADWVQDEQAADARGALDSRKQEKNGRRLSLQAEAGVKENRNSRRSSSLSVKEESGSRRPSSQSTEELSNIPETTIAPSVATQAIAEAIPTVDTEEADRGHYLRVYKKVVEEKIKHWRWKREEGEVQQLGADRNLVESYMGQWENGLPSGEGHYAWFVRSSDPVAGDEPRTTGAVVPGPAPGPSVGPDGSQKSAGFGLDFGAGGPPRPPLGPSKYDVVLQGEKSLSVVKPPPSSTTDLRTKNEAKNTGPRRSSSSMASTNEEKNVRRLSGDLVKEEKTVSRRPSSELVKEETNVGRPPFESLPQEENSVLKPPPSSMDLGGANEVKNVGSRRSSSIASTNEEKNVRRLSGEVVKEEKTVSRRPSSEFVKEETSVGRPSADRLPKEEDDALPVPGVSRSDSNLFNLKLNNCYVGEFKSGLRDGQGCFFYASGATYIGTWKANQKEGRGYLTTSDGDSRSCRFTDDRNTLPSSPTASQNSEATTLAQMGALEGARPRRKPSLRYDILYIGMEDLIKLEDDPEDCQRSIKRLLLVTNAQLYKIFRFYASIHPVVPREGGTLGGKDGERGGGGGGRGGGGGEGGGVPPGGGEGSKEVARGGVEGGGGRDVEAPRVRGGGGGNSELPRREEGEGGARQAVEERRIIDGGGIPGVPGGGGGGGGGTTTGAAAARGGGARTGGSGPPGPGAGGGGLGPAATGGGGGAGGGAGGGGGGGQGGGGGGASGDHPVLQSEGEGGGRGVEQQTEGQLLQQIFSLRAKVMFAWQFWELATDCNIWSESFPLSQINRIVFTGRSNPQEPNNTLLYWEFVERLVHLACYKYPDIPSRLNRVEQLMKSNILGNWPAKLDNRLAETIAPSSGLAPPPPPPSPSPPPPPNLPSHVTRPSLLLVKETSSSLTTTSTAASASSIAGS</sequence>
<evidence type="ECO:0000256" key="9">
    <source>
        <dbReference type="SAM" id="MobiDB-lite"/>
    </source>
</evidence>
<feature type="compositionally biased region" description="Low complexity" evidence="9">
    <location>
        <begin position="1323"/>
        <end position="1349"/>
    </location>
</feature>
<feature type="compositionally biased region" description="Basic and acidic residues" evidence="9">
    <location>
        <begin position="1063"/>
        <end position="1083"/>
    </location>
</feature>